<feature type="non-terminal residue" evidence="1">
    <location>
        <position position="1"/>
    </location>
</feature>
<proteinExistence type="predicted"/>
<dbReference type="Proteomes" id="UP000886520">
    <property type="component" value="Chromosome 10"/>
</dbReference>
<dbReference type="AlphaFoldDB" id="A0A9D4ZI12"/>
<reference evidence="1" key="1">
    <citation type="submission" date="2021-01" db="EMBL/GenBank/DDBJ databases">
        <title>Adiantum capillus-veneris genome.</title>
        <authorList>
            <person name="Fang Y."/>
            <person name="Liao Q."/>
        </authorList>
    </citation>
    <scope>NUCLEOTIDE SEQUENCE</scope>
    <source>
        <strain evidence="1">H3</strain>
        <tissue evidence="1">Leaf</tissue>
    </source>
</reference>
<accession>A0A9D4ZI12</accession>
<evidence type="ECO:0000313" key="1">
    <source>
        <dbReference type="EMBL" id="KAI5074722.1"/>
    </source>
</evidence>
<evidence type="ECO:0000313" key="2">
    <source>
        <dbReference type="Proteomes" id="UP000886520"/>
    </source>
</evidence>
<dbReference type="OrthoDB" id="10251089at2759"/>
<organism evidence="1 2">
    <name type="scientific">Adiantum capillus-veneris</name>
    <name type="common">Maidenhair fern</name>
    <dbReference type="NCBI Taxonomy" id="13818"/>
    <lineage>
        <taxon>Eukaryota</taxon>
        <taxon>Viridiplantae</taxon>
        <taxon>Streptophyta</taxon>
        <taxon>Embryophyta</taxon>
        <taxon>Tracheophyta</taxon>
        <taxon>Polypodiopsida</taxon>
        <taxon>Polypodiidae</taxon>
        <taxon>Polypodiales</taxon>
        <taxon>Pteridineae</taxon>
        <taxon>Pteridaceae</taxon>
        <taxon>Vittarioideae</taxon>
        <taxon>Adiantum</taxon>
    </lineage>
</organism>
<name>A0A9D4ZI12_ADICA</name>
<comment type="caution">
    <text evidence="1">The sequence shown here is derived from an EMBL/GenBank/DDBJ whole genome shotgun (WGS) entry which is preliminary data.</text>
</comment>
<gene>
    <name evidence="1" type="ORF">GOP47_0010683</name>
</gene>
<keyword evidence="2" id="KW-1185">Reference proteome</keyword>
<sequence length="90" mass="10401">VCEELDPKLSGMKKDVVILEKVTHDVDNDFFLVLVKILDHHGVLFPLRTLQNLKSHLDRMKNAAFVKRTSDFTLASCKVSKLICHNLRKW</sequence>
<dbReference type="EMBL" id="JABFUD020000010">
    <property type="protein sequence ID" value="KAI5074722.1"/>
    <property type="molecule type" value="Genomic_DNA"/>
</dbReference>
<protein>
    <submittedName>
        <fullName evidence="1">Uncharacterized protein</fullName>
    </submittedName>
</protein>